<evidence type="ECO:0000313" key="8">
    <source>
        <dbReference type="EMBL" id="MPN42368.1"/>
    </source>
</evidence>
<dbReference type="PANTHER" id="PTHR42865:SF7">
    <property type="entry name" value="PROTON_GLUTAMATE-ASPARTATE SYMPORTER"/>
    <property type="match status" value="1"/>
</dbReference>
<dbReference type="Pfam" id="PF00375">
    <property type="entry name" value="SDF"/>
    <property type="match status" value="1"/>
</dbReference>
<dbReference type="InterPro" id="IPR001991">
    <property type="entry name" value="Na-dicarboxylate_symporter"/>
</dbReference>
<keyword evidence="2" id="KW-0813">Transport</keyword>
<dbReference type="EMBL" id="VSSQ01100076">
    <property type="protein sequence ID" value="MPN42368.1"/>
    <property type="molecule type" value="Genomic_DNA"/>
</dbReference>
<reference evidence="8" key="1">
    <citation type="submission" date="2019-08" db="EMBL/GenBank/DDBJ databases">
        <authorList>
            <person name="Kucharzyk K."/>
            <person name="Murdoch R.W."/>
            <person name="Higgins S."/>
            <person name="Loffler F."/>
        </authorList>
    </citation>
    <scope>NUCLEOTIDE SEQUENCE</scope>
</reference>
<name>A0A645HTJ5_9ZZZZ</name>
<evidence type="ECO:0000256" key="7">
    <source>
        <dbReference type="SAM" id="Phobius"/>
    </source>
</evidence>
<dbReference type="PANTHER" id="PTHR42865">
    <property type="entry name" value="PROTON/GLUTAMATE-ASPARTATE SYMPORTER"/>
    <property type="match status" value="1"/>
</dbReference>
<keyword evidence="4 7" id="KW-0812">Transmembrane</keyword>
<dbReference type="GO" id="GO:0015293">
    <property type="term" value="F:symporter activity"/>
    <property type="evidence" value="ECO:0007669"/>
    <property type="project" value="UniProtKB-KW"/>
</dbReference>
<evidence type="ECO:0000256" key="5">
    <source>
        <dbReference type="ARBA" id="ARBA00022989"/>
    </source>
</evidence>
<comment type="subcellular location">
    <subcellularLocation>
        <location evidence="1">Cell membrane</location>
        <topology evidence="1">Multi-pass membrane protein</topology>
    </subcellularLocation>
</comment>
<evidence type="ECO:0000256" key="3">
    <source>
        <dbReference type="ARBA" id="ARBA00022475"/>
    </source>
</evidence>
<accession>A0A645HTJ5</accession>
<sequence>MNGICCYLGLLAVFAAQIYNIPLSFSMLAYIAFECVVLAIGTAAVPSGGVIMATTLFTVLGFPLEIVAIVAGAYKIIDGIHTATNSIGDLVVSTAVAAREGVLDMEKYNDLTQSQLCGAEDPEAVLNG</sequence>
<evidence type="ECO:0000256" key="1">
    <source>
        <dbReference type="ARBA" id="ARBA00004651"/>
    </source>
</evidence>
<dbReference type="SUPFAM" id="SSF118215">
    <property type="entry name" value="Proton glutamate symport protein"/>
    <property type="match status" value="1"/>
</dbReference>
<dbReference type="GO" id="GO:0006835">
    <property type="term" value="P:dicarboxylic acid transport"/>
    <property type="evidence" value="ECO:0007669"/>
    <property type="project" value="TreeGrafter"/>
</dbReference>
<proteinExistence type="predicted"/>
<evidence type="ECO:0000256" key="6">
    <source>
        <dbReference type="ARBA" id="ARBA00023136"/>
    </source>
</evidence>
<evidence type="ECO:0000256" key="2">
    <source>
        <dbReference type="ARBA" id="ARBA00022448"/>
    </source>
</evidence>
<keyword evidence="6 7" id="KW-0472">Membrane</keyword>
<dbReference type="Gene3D" id="1.10.3860.10">
    <property type="entry name" value="Sodium:dicarboxylate symporter"/>
    <property type="match status" value="1"/>
</dbReference>
<dbReference type="GO" id="GO:0005886">
    <property type="term" value="C:plasma membrane"/>
    <property type="evidence" value="ECO:0007669"/>
    <property type="project" value="UniProtKB-SubCell"/>
</dbReference>
<gene>
    <name evidence="8" type="primary">dctA_15</name>
    <name evidence="8" type="ORF">SDC9_189925</name>
</gene>
<dbReference type="InterPro" id="IPR036458">
    <property type="entry name" value="Na:dicarbo_symporter_sf"/>
</dbReference>
<dbReference type="AlphaFoldDB" id="A0A645HTJ5"/>
<protein>
    <submittedName>
        <fullName evidence="8">C4-dicarboxylate transport protein</fullName>
    </submittedName>
</protein>
<organism evidence="8">
    <name type="scientific">bioreactor metagenome</name>
    <dbReference type="NCBI Taxonomy" id="1076179"/>
    <lineage>
        <taxon>unclassified sequences</taxon>
        <taxon>metagenomes</taxon>
        <taxon>ecological metagenomes</taxon>
    </lineage>
</organism>
<comment type="caution">
    <text evidence="8">The sequence shown here is derived from an EMBL/GenBank/DDBJ whole genome shotgun (WGS) entry which is preliminary data.</text>
</comment>
<keyword evidence="5 7" id="KW-1133">Transmembrane helix</keyword>
<evidence type="ECO:0000256" key="4">
    <source>
        <dbReference type="ARBA" id="ARBA00022692"/>
    </source>
</evidence>
<feature type="transmembrane region" description="Helical" evidence="7">
    <location>
        <begin position="57"/>
        <end position="77"/>
    </location>
</feature>
<keyword evidence="3" id="KW-1003">Cell membrane</keyword>